<dbReference type="PANTHER" id="PTHR35394:SF5">
    <property type="entry name" value="DUF3176 DOMAIN-CONTAINING PROTEIN"/>
    <property type="match status" value="1"/>
</dbReference>
<dbReference type="EMBL" id="MPDP01000068">
    <property type="protein sequence ID" value="KAK1485628.1"/>
    <property type="molecule type" value="Genomic_DNA"/>
</dbReference>
<dbReference type="Proteomes" id="UP001239213">
    <property type="component" value="Unassembled WGS sequence"/>
</dbReference>
<gene>
    <name evidence="3" type="ORF">CCUS01_03769</name>
</gene>
<reference evidence="3" key="1">
    <citation type="submission" date="2016-11" db="EMBL/GenBank/DDBJ databases">
        <title>The genome sequence of Colletotrichum cuscutae.</title>
        <authorList>
            <person name="Baroncelli R."/>
        </authorList>
    </citation>
    <scope>NUCLEOTIDE SEQUENCE</scope>
    <source>
        <strain evidence="3">IMI 304802</strain>
    </source>
</reference>
<keyword evidence="2" id="KW-0472">Membrane</keyword>
<comment type="caution">
    <text evidence="3">The sequence shown here is derived from an EMBL/GenBank/DDBJ whole genome shotgun (WGS) entry which is preliminary data.</text>
</comment>
<evidence type="ECO:0000313" key="3">
    <source>
        <dbReference type="EMBL" id="KAK1485628.1"/>
    </source>
</evidence>
<keyword evidence="2" id="KW-0812">Transmembrane</keyword>
<dbReference type="InterPro" id="IPR021514">
    <property type="entry name" value="DUF3176"/>
</dbReference>
<feature type="transmembrane region" description="Helical" evidence="2">
    <location>
        <begin position="217"/>
        <end position="241"/>
    </location>
</feature>
<evidence type="ECO:0000256" key="1">
    <source>
        <dbReference type="SAM" id="MobiDB-lite"/>
    </source>
</evidence>
<dbReference type="PANTHER" id="PTHR35394">
    <property type="entry name" value="DUF3176 DOMAIN-CONTAINING PROTEIN"/>
    <property type="match status" value="1"/>
</dbReference>
<dbReference type="AlphaFoldDB" id="A0AAI9Y7B8"/>
<feature type="transmembrane region" description="Helical" evidence="2">
    <location>
        <begin position="149"/>
        <end position="175"/>
    </location>
</feature>
<keyword evidence="2" id="KW-1133">Transmembrane helix</keyword>
<protein>
    <submittedName>
        <fullName evidence="3">Uncharacterized protein</fullName>
    </submittedName>
</protein>
<keyword evidence="4" id="KW-1185">Reference proteome</keyword>
<proteinExistence type="predicted"/>
<accession>A0AAI9Y7B8</accession>
<feature type="region of interest" description="Disordered" evidence="1">
    <location>
        <begin position="1"/>
        <end position="93"/>
    </location>
</feature>
<evidence type="ECO:0000256" key="2">
    <source>
        <dbReference type="SAM" id="Phobius"/>
    </source>
</evidence>
<feature type="transmembrane region" description="Helical" evidence="2">
    <location>
        <begin position="113"/>
        <end position="137"/>
    </location>
</feature>
<name>A0AAI9Y7B8_9PEZI</name>
<dbReference type="Pfam" id="PF11374">
    <property type="entry name" value="DUF3176"/>
    <property type="match status" value="1"/>
</dbReference>
<sequence length="752" mass="83259">MSSQAPVQRRSMSSVRSSLREDPMESAAALQLPPIDVSPDPLYVFSSPPQEAVAPSSRVSTPESRQERNEPAPRYSLIADTEPAGDIEPSAPCAKPRVIDGRSRLLSFGEYHWSLELSAITLSIISFAAILVLLPLYENKPLSSWTFSISFNAVISTLGAMSRASLAFAISACISQGKWNWFRRRDEDVMVFDRFEEASRGPWGSVRLLWWTKLSHWIALGALSAVVLVGFEPFLQAVIAFSGEDVTVNPSEMKNSIGRTQRLDAGEFSVYGFGRTSVKMPKPWGFFSQVAMKSKCDFGAMAAVWEGFSDLSSSETTKPAFDCPTGNCTWDPFPSVAVCSACNDISHAMNKSKGKTYLRDEIITLPDRKNFPDSFLHNYTRFEIPELNLSISNFDGFRAVGVNIDEAVRSAEVTARSTYNPGRTLTFGQLQSMIFSFSVMSASTDYRQKKQRWEDEDVTANECALYFCTNVYQSVVEQNVLHEKVISSRANRNLDSFLTGENLNNFTLTKAFNAYMNYSLHIGILDSPRTDLQLLISGDEYFKDTGVALEEDLRFNISHNTAGSLIEWIAVGLTGRKDTASNVPDETELLVYPWAAGTSPGKTPTDLVTSFAASQNISRTFEMVAASLTKWIRNRSLQSDPYPGTMKVWEIKIRVNWAFLSLPIGALIGGCIFCMLSMLETRRLRLPAWRGSSLATLAHGLDAESRAFLREASDSARIASQARTLEVKFVDSEGGPELVRGNKTGRPARDAA</sequence>
<evidence type="ECO:0000313" key="4">
    <source>
        <dbReference type="Proteomes" id="UP001239213"/>
    </source>
</evidence>
<organism evidence="3 4">
    <name type="scientific">Colletotrichum cuscutae</name>
    <dbReference type="NCBI Taxonomy" id="1209917"/>
    <lineage>
        <taxon>Eukaryota</taxon>
        <taxon>Fungi</taxon>
        <taxon>Dikarya</taxon>
        <taxon>Ascomycota</taxon>
        <taxon>Pezizomycotina</taxon>
        <taxon>Sordariomycetes</taxon>
        <taxon>Hypocreomycetidae</taxon>
        <taxon>Glomerellales</taxon>
        <taxon>Glomerellaceae</taxon>
        <taxon>Colletotrichum</taxon>
        <taxon>Colletotrichum acutatum species complex</taxon>
    </lineage>
</organism>
<feature type="transmembrane region" description="Helical" evidence="2">
    <location>
        <begin position="657"/>
        <end position="679"/>
    </location>
</feature>